<proteinExistence type="predicted"/>
<evidence type="ECO:0000313" key="2">
    <source>
        <dbReference type="Proteomes" id="UP001370490"/>
    </source>
</evidence>
<dbReference type="AlphaFoldDB" id="A0AAN8VVS2"/>
<evidence type="ECO:0000313" key="1">
    <source>
        <dbReference type="EMBL" id="KAK6936981.1"/>
    </source>
</evidence>
<organism evidence="1 2">
    <name type="scientific">Dillenia turbinata</name>
    <dbReference type="NCBI Taxonomy" id="194707"/>
    <lineage>
        <taxon>Eukaryota</taxon>
        <taxon>Viridiplantae</taxon>
        <taxon>Streptophyta</taxon>
        <taxon>Embryophyta</taxon>
        <taxon>Tracheophyta</taxon>
        <taxon>Spermatophyta</taxon>
        <taxon>Magnoliopsida</taxon>
        <taxon>eudicotyledons</taxon>
        <taxon>Gunneridae</taxon>
        <taxon>Pentapetalae</taxon>
        <taxon>Dilleniales</taxon>
        <taxon>Dilleniaceae</taxon>
        <taxon>Dillenia</taxon>
    </lineage>
</organism>
<dbReference type="EMBL" id="JBAMMX010000007">
    <property type="protein sequence ID" value="KAK6936981.1"/>
    <property type="molecule type" value="Genomic_DNA"/>
</dbReference>
<gene>
    <name evidence="1" type="ORF">RJ641_034011</name>
</gene>
<protein>
    <submittedName>
        <fullName evidence="1">Uncharacterized protein</fullName>
    </submittedName>
</protein>
<sequence>MPSATSATPSSDELGLVKSSIDLKRLALDDSLSFKGLSPASVGSPEKPFTEKLQNAPSLGENSQIMNKLPMKDVQVEGRNLPNGQTLTNASAELSFKDGAIPNLIAYESLPTYTVLSDGKYPNNLVKPVFNRDSHIMAVPFPRSPNNPNAFSKFDVEKNGLEESKILKLNVQELKRQQVGYCPPVENTSNGVPLGHGVHSFQFLPNVAIAGMDYPIISNQQHYLYQTQSFLPYLPSQQLTQPQIAWRHMDVERLHRLHQQYLYLLHFCNQWLESQHPIQANGNMGTRLVSHNPRQQHSGMPASQHLEQPNQVTFRIVLQLQKV</sequence>
<reference evidence="1 2" key="1">
    <citation type="submission" date="2023-12" db="EMBL/GenBank/DDBJ databases">
        <title>A high-quality genome assembly for Dillenia turbinata (Dilleniales).</title>
        <authorList>
            <person name="Chanderbali A."/>
        </authorList>
    </citation>
    <scope>NUCLEOTIDE SEQUENCE [LARGE SCALE GENOMIC DNA]</scope>
    <source>
        <strain evidence="1">LSX21</strain>
        <tissue evidence="1">Leaf</tissue>
    </source>
</reference>
<accession>A0AAN8VVS2</accession>
<comment type="caution">
    <text evidence="1">The sequence shown here is derived from an EMBL/GenBank/DDBJ whole genome shotgun (WGS) entry which is preliminary data.</text>
</comment>
<keyword evidence="2" id="KW-1185">Reference proteome</keyword>
<dbReference type="Proteomes" id="UP001370490">
    <property type="component" value="Unassembled WGS sequence"/>
</dbReference>
<name>A0AAN8VVS2_9MAGN</name>